<dbReference type="AlphaFoldDB" id="A0A6I2GCU5"/>
<dbReference type="InterPro" id="IPR023186">
    <property type="entry name" value="IUNH"/>
</dbReference>
<evidence type="ECO:0000256" key="1">
    <source>
        <dbReference type="ARBA" id="ARBA00022801"/>
    </source>
</evidence>
<proteinExistence type="predicted"/>
<name>A0A6I2GCU5_9LACT</name>
<dbReference type="PANTHER" id="PTHR12304">
    <property type="entry name" value="INOSINE-URIDINE PREFERRING NUCLEOSIDE HYDROLASE"/>
    <property type="match status" value="1"/>
</dbReference>
<dbReference type="Proteomes" id="UP000430975">
    <property type="component" value="Unassembled WGS sequence"/>
</dbReference>
<evidence type="ECO:0000313" key="5">
    <source>
        <dbReference type="Proteomes" id="UP000430975"/>
    </source>
</evidence>
<keyword evidence="5" id="KW-1185">Reference proteome</keyword>
<gene>
    <name evidence="4" type="ORF">GIY09_07000</name>
</gene>
<dbReference type="InterPro" id="IPR001910">
    <property type="entry name" value="Inosine/uridine_hydrolase_dom"/>
</dbReference>
<feature type="domain" description="Inosine/uridine-preferring nucleoside hydrolase" evidence="3">
    <location>
        <begin position="6"/>
        <end position="309"/>
    </location>
</feature>
<keyword evidence="1 4" id="KW-0378">Hydrolase</keyword>
<protein>
    <submittedName>
        <fullName evidence="4">Nucleoside hydrolase</fullName>
    </submittedName>
</protein>
<reference evidence="4 5" key="1">
    <citation type="submission" date="2019-11" db="EMBL/GenBank/DDBJ databases">
        <title>Characterisation of Fundicoccus ignavus gen. nov. sp. nov., a novel genus of the family Aerococcaceae isolated from bulk tank milk.</title>
        <authorList>
            <person name="Siebert A."/>
            <person name="Huptas C."/>
            <person name="Wenning M."/>
            <person name="Scherer S."/>
            <person name="Doll E.V."/>
        </authorList>
    </citation>
    <scope>NUCLEOTIDE SEQUENCE [LARGE SCALE GENOMIC DNA]</scope>
    <source>
        <strain evidence="4 5">WS4759</strain>
    </source>
</reference>
<comment type="caution">
    <text evidence="4">The sequence shown here is derived from an EMBL/GenBank/DDBJ whole genome shotgun (WGS) entry which is preliminary data.</text>
</comment>
<dbReference type="InterPro" id="IPR036452">
    <property type="entry name" value="Ribo_hydro-like"/>
</dbReference>
<keyword evidence="2" id="KW-0326">Glycosidase</keyword>
<dbReference type="SUPFAM" id="SSF53590">
    <property type="entry name" value="Nucleoside hydrolase"/>
    <property type="match status" value="1"/>
</dbReference>
<sequence length="334" mass="36926">MNKRKVIIDTDPGIDDALAIIAALKHPDLEVLGLTSVAGNKGIQFTTDNAARVLTYFDSGVKVYRGATNDYLSLKAGAGERADEAGFVHGATGLGSVDLPINSDMYADQNAIDFILETIQANPGEVDIIALGPVTNLALCVKKDLETMKQVRSIHSMGGGVHRGNRSPVAEFNYWFDPTAVDLVFTELGPHVPIWMIGLDVTHQGIIDMNDLTFMKMAGGELGAMLYEMMQFYVNTYWHQNGYMGAVIHDLMAMIGYIYPDMYSEIYHANLRCVSDSELAKGQCIVDLHDQFKWEKNAYVPMKADIAFYKEQTMAILFGEEAAEDYKKRVKSLG</sequence>
<evidence type="ECO:0000256" key="2">
    <source>
        <dbReference type="ARBA" id="ARBA00023295"/>
    </source>
</evidence>
<dbReference type="Gene3D" id="3.90.245.10">
    <property type="entry name" value="Ribonucleoside hydrolase-like"/>
    <property type="match status" value="1"/>
</dbReference>
<dbReference type="Pfam" id="PF01156">
    <property type="entry name" value="IU_nuc_hydro"/>
    <property type="match status" value="1"/>
</dbReference>
<dbReference type="GO" id="GO:0008477">
    <property type="term" value="F:purine nucleosidase activity"/>
    <property type="evidence" value="ECO:0007669"/>
    <property type="project" value="TreeGrafter"/>
</dbReference>
<organism evidence="4 5">
    <name type="scientific">Fundicoccus ignavus</name>
    <dbReference type="NCBI Taxonomy" id="2664442"/>
    <lineage>
        <taxon>Bacteria</taxon>
        <taxon>Bacillati</taxon>
        <taxon>Bacillota</taxon>
        <taxon>Bacilli</taxon>
        <taxon>Lactobacillales</taxon>
        <taxon>Aerococcaceae</taxon>
        <taxon>Fundicoccus</taxon>
    </lineage>
</organism>
<dbReference type="PANTHER" id="PTHR12304:SF4">
    <property type="entry name" value="URIDINE NUCLEOSIDASE"/>
    <property type="match status" value="1"/>
</dbReference>
<dbReference type="GO" id="GO:0005829">
    <property type="term" value="C:cytosol"/>
    <property type="evidence" value="ECO:0007669"/>
    <property type="project" value="TreeGrafter"/>
</dbReference>
<dbReference type="GO" id="GO:0006152">
    <property type="term" value="P:purine nucleoside catabolic process"/>
    <property type="evidence" value="ECO:0007669"/>
    <property type="project" value="TreeGrafter"/>
</dbReference>
<accession>A0A6I2GCU5</accession>
<dbReference type="RefSeq" id="WP_153863571.1">
    <property type="nucleotide sequence ID" value="NZ_WJQS01000005.1"/>
</dbReference>
<evidence type="ECO:0000259" key="3">
    <source>
        <dbReference type="Pfam" id="PF01156"/>
    </source>
</evidence>
<dbReference type="EMBL" id="WJQS01000005">
    <property type="protein sequence ID" value="MRI85627.1"/>
    <property type="molecule type" value="Genomic_DNA"/>
</dbReference>
<evidence type="ECO:0000313" key="4">
    <source>
        <dbReference type="EMBL" id="MRI85627.1"/>
    </source>
</evidence>